<gene>
    <name evidence="4" type="ORF">R3P38DRAFT_3301855</name>
</gene>
<keyword evidence="5" id="KW-1185">Reference proteome</keyword>
<evidence type="ECO:0000313" key="4">
    <source>
        <dbReference type="EMBL" id="KAK7064282.1"/>
    </source>
</evidence>
<feature type="compositionally biased region" description="Low complexity" evidence="1">
    <location>
        <begin position="580"/>
        <end position="606"/>
    </location>
</feature>
<dbReference type="PANTHER" id="PTHR43844">
    <property type="entry name" value="METHIONINE SYNTHASE"/>
    <property type="match status" value="1"/>
</dbReference>
<feature type="region of interest" description="Disordered" evidence="1">
    <location>
        <begin position="767"/>
        <end position="805"/>
    </location>
</feature>
<dbReference type="Gene3D" id="3.20.20.210">
    <property type="match status" value="1"/>
</dbReference>
<evidence type="ECO:0000313" key="5">
    <source>
        <dbReference type="Proteomes" id="UP001362999"/>
    </source>
</evidence>
<dbReference type="Proteomes" id="UP001362999">
    <property type="component" value="Unassembled WGS sequence"/>
</dbReference>
<feature type="domain" description="Cobalamin-independent methionine synthase MetE C-terminal/archaeal" evidence="3">
    <location>
        <begin position="189"/>
        <end position="355"/>
    </location>
</feature>
<dbReference type="PANTHER" id="PTHR43844:SF2">
    <property type="entry name" value="SYNTHASE, VITAMIN-B12 INDEPENDENT, PUTATIVE (AFU_ORTHOLOGUE AFUA_3G12060)-RELATED"/>
    <property type="match status" value="1"/>
</dbReference>
<feature type="transmembrane region" description="Helical" evidence="2">
    <location>
        <begin position="610"/>
        <end position="635"/>
    </location>
</feature>
<feature type="compositionally biased region" description="Polar residues" evidence="1">
    <location>
        <begin position="712"/>
        <end position="726"/>
    </location>
</feature>
<dbReference type="GO" id="GO:0008270">
    <property type="term" value="F:zinc ion binding"/>
    <property type="evidence" value="ECO:0007669"/>
    <property type="project" value="InterPro"/>
</dbReference>
<protein>
    <submittedName>
        <fullName evidence="4">Methionine vitamin-b12</fullName>
    </submittedName>
</protein>
<name>A0AAW0EFV0_9AGAR</name>
<dbReference type="GO" id="GO:0009086">
    <property type="term" value="P:methionine biosynthetic process"/>
    <property type="evidence" value="ECO:0007669"/>
    <property type="project" value="InterPro"/>
</dbReference>
<proteinExistence type="predicted"/>
<dbReference type="InterPro" id="IPR038071">
    <property type="entry name" value="UROD/MetE-like_sf"/>
</dbReference>
<dbReference type="EMBL" id="JAWWNJ010000001">
    <property type="protein sequence ID" value="KAK7064282.1"/>
    <property type="molecule type" value="Genomic_DNA"/>
</dbReference>
<evidence type="ECO:0000256" key="1">
    <source>
        <dbReference type="SAM" id="MobiDB-lite"/>
    </source>
</evidence>
<keyword evidence="2" id="KW-1133">Transmembrane helix</keyword>
<sequence>MSGLKLRPPFRVEHIGSLVRPKQLYDQLVLLEQGKCAHEDLVPAEDAAVARVVELQRELGLGSITDGDMRRSVSHRPRSCLALKLTSDRSQVYFQGVFDKLEGMTFLPHLLTAMGVTELPSWHCSSEISSVRCKGKIKRTVPFYVDQFKALKAVVPPEDVGRIKVNFCPPTWIHQRHGSDSTYDPAAYQSDDEYFNDLGVAYRAEIKELYDLGCRNIQLDDPTFCFFCSDDMIKGMEEAGVDHEALLETYIRAINLCTVDRPQDLHVGLHMCRGNFMGMHFSEGGYHRIAAKLFNAVDVDTFYLEYDNERSGDFTPLKHLPLNKAAVLGIVTTKSPKLEDPEALKARVYEAVDVICKGTPPRSRETALNQFVLTSAPSTCDNVNITWTGGSGGGYYLSLTPIFGAPLNISIPSTDASGTFSTVVPFNSSDQLVLTLSDASGFGSGGSSKLLKVGNSLGGTCNLTEPVLPFTWDDNSRPLVQCQTYTFSGYGRAVQPVTIYGIIPGGDTFALNVPNGKSTFDWTAEVFNGTQIIFHMVRPRILSIVAGKPHILQMDANGNSGGSVLRTVGLSGDTSCIKNGVSPSSTADSDSGATSSPSGSGVPSTPRSNVGAIAGSVLGALIFLAVLITLGLFFLRQRQEKKNARMGGNDFRRSRPLNHSELDLSYDAQRNLSSSPFMTASSTPATSVFNGAPPAHYQSHSQYLAPEADNPFGSQSGSRHTQNTHNTDVDPFMERDVADSTSAGRRKSAMAGIAGYKPSRYVLHTDAEDDDLVPNSEGVVELPPQYSAARRPAKGLPPTFDTPPS</sequence>
<reference evidence="4 5" key="1">
    <citation type="journal article" date="2024" name="J Genomics">
        <title>Draft genome sequencing and assembly of Favolaschia claudopus CIRM-BRFM 2984 isolated from oak limbs.</title>
        <authorList>
            <person name="Navarro D."/>
            <person name="Drula E."/>
            <person name="Chaduli D."/>
            <person name="Cazenave R."/>
            <person name="Ahrendt S."/>
            <person name="Wang J."/>
            <person name="Lipzen A."/>
            <person name="Daum C."/>
            <person name="Barry K."/>
            <person name="Grigoriev I.V."/>
            <person name="Favel A."/>
            <person name="Rosso M.N."/>
            <person name="Martin F."/>
        </authorList>
    </citation>
    <scope>NUCLEOTIDE SEQUENCE [LARGE SCALE GENOMIC DNA]</scope>
    <source>
        <strain evidence="4 5">CIRM-BRFM 2984</strain>
    </source>
</reference>
<dbReference type="Pfam" id="PF01717">
    <property type="entry name" value="Meth_synt_2"/>
    <property type="match status" value="1"/>
</dbReference>
<dbReference type="InterPro" id="IPR002629">
    <property type="entry name" value="Met_Synth_C/arc"/>
</dbReference>
<keyword evidence="2" id="KW-0812">Transmembrane</keyword>
<evidence type="ECO:0000256" key="2">
    <source>
        <dbReference type="SAM" id="Phobius"/>
    </source>
</evidence>
<feature type="region of interest" description="Disordered" evidence="1">
    <location>
        <begin position="705"/>
        <end position="749"/>
    </location>
</feature>
<evidence type="ECO:0000259" key="3">
    <source>
        <dbReference type="Pfam" id="PF01717"/>
    </source>
</evidence>
<dbReference type="SUPFAM" id="SSF51726">
    <property type="entry name" value="UROD/MetE-like"/>
    <property type="match status" value="1"/>
</dbReference>
<dbReference type="CDD" id="cd03311">
    <property type="entry name" value="CIMS_C_terminal_like"/>
    <property type="match status" value="1"/>
</dbReference>
<accession>A0AAW0EFV0</accession>
<comment type="caution">
    <text evidence="4">The sequence shown here is derived from an EMBL/GenBank/DDBJ whole genome shotgun (WGS) entry which is preliminary data.</text>
</comment>
<dbReference type="GO" id="GO:0003871">
    <property type="term" value="F:5-methyltetrahydropteroyltriglutamate-homocysteine S-methyltransferase activity"/>
    <property type="evidence" value="ECO:0007669"/>
    <property type="project" value="InterPro"/>
</dbReference>
<keyword evidence="2" id="KW-0472">Membrane</keyword>
<dbReference type="CDD" id="cd12087">
    <property type="entry name" value="TM_EGFR-like"/>
    <property type="match status" value="1"/>
</dbReference>
<feature type="region of interest" description="Disordered" evidence="1">
    <location>
        <begin position="579"/>
        <end position="606"/>
    </location>
</feature>
<organism evidence="4 5">
    <name type="scientific">Favolaschia claudopus</name>
    <dbReference type="NCBI Taxonomy" id="2862362"/>
    <lineage>
        <taxon>Eukaryota</taxon>
        <taxon>Fungi</taxon>
        <taxon>Dikarya</taxon>
        <taxon>Basidiomycota</taxon>
        <taxon>Agaricomycotina</taxon>
        <taxon>Agaricomycetes</taxon>
        <taxon>Agaricomycetidae</taxon>
        <taxon>Agaricales</taxon>
        <taxon>Marasmiineae</taxon>
        <taxon>Mycenaceae</taxon>
        <taxon>Favolaschia</taxon>
    </lineage>
</organism>
<dbReference type="AlphaFoldDB" id="A0AAW0EFV0"/>